<feature type="chain" id="PRO_5004579315" evidence="2">
    <location>
        <begin position="20"/>
        <end position="91"/>
    </location>
</feature>
<dbReference type="EMBL" id="AMYD01001041">
    <property type="protein sequence ID" value="EQB54904.1"/>
    <property type="molecule type" value="Genomic_DNA"/>
</dbReference>
<gene>
    <name evidence="3" type="ORF">CGLO_05217</name>
</gene>
<feature type="compositionally biased region" description="Basic and acidic residues" evidence="1">
    <location>
        <begin position="69"/>
        <end position="91"/>
    </location>
</feature>
<keyword evidence="2" id="KW-0732">Signal</keyword>
<dbReference type="OrthoDB" id="4817841at2759"/>
<proteinExistence type="predicted"/>
<organism evidence="3 4">
    <name type="scientific">Colletotrichum gloeosporioides (strain Cg-14)</name>
    <name type="common">Anthracnose fungus</name>
    <name type="synonym">Glomerella cingulata</name>
    <dbReference type="NCBI Taxonomy" id="1237896"/>
    <lineage>
        <taxon>Eukaryota</taxon>
        <taxon>Fungi</taxon>
        <taxon>Dikarya</taxon>
        <taxon>Ascomycota</taxon>
        <taxon>Pezizomycotina</taxon>
        <taxon>Sordariomycetes</taxon>
        <taxon>Hypocreomycetidae</taxon>
        <taxon>Glomerellales</taxon>
        <taxon>Glomerellaceae</taxon>
        <taxon>Colletotrichum</taxon>
        <taxon>Colletotrichum gloeosporioides species complex</taxon>
    </lineage>
</organism>
<sequence length="91" mass="9681">MKLPSILVLGLVTFSAAEAFGSRFALNLGLSMAPAVVLGAPPMSKEGVTRKTGKELLTREARGPPGCGRDPDSCVTDKTRPRKSPRELEDE</sequence>
<evidence type="ECO:0000256" key="1">
    <source>
        <dbReference type="SAM" id="MobiDB-lite"/>
    </source>
</evidence>
<accession>T0KS13</accession>
<feature type="signal peptide" evidence="2">
    <location>
        <begin position="1"/>
        <end position="19"/>
    </location>
</feature>
<evidence type="ECO:0000256" key="2">
    <source>
        <dbReference type="SAM" id="SignalP"/>
    </source>
</evidence>
<name>T0KS13_COLGC</name>
<protein>
    <submittedName>
        <fullName evidence="3">Uncharacterized protein</fullName>
    </submittedName>
</protein>
<feature type="region of interest" description="Disordered" evidence="1">
    <location>
        <begin position="42"/>
        <end position="91"/>
    </location>
</feature>
<dbReference type="HOGENOM" id="CLU_2426875_0_0_1"/>
<feature type="compositionally biased region" description="Basic and acidic residues" evidence="1">
    <location>
        <begin position="47"/>
        <end position="62"/>
    </location>
</feature>
<reference evidence="4" key="1">
    <citation type="journal article" date="2013" name="Mol. Plant Microbe Interact.">
        <title>Global aspects of pacC regulation of pathogenicity genes in Colletotrichum gloeosporioides as revealed by transcriptome analysis.</title>
        <authorList>
            <person name="Alkan N."/>
            <person name="Meng X."/>
            <person name="Friedlander G."/>
            <person name="Reuveni E."/>
            <person name="Sukno S."/>
            <person name="Sherman A."/>
            <person name="Thon M."/>
            <person name="Fluhr R."/>
            <person name="Prusky D."/>
        </authorList>
    </citation>
    <scope>NUCLEOTIDE SEQUENCE [LARGE SCALE GENOMIC DNA]</scope>
    <source>
        <strain evidence="4">Cg-14</strain>
    </source>
</reference>
<evidence type="ECO:0000313" key="3">
    <source>
        <dbReference type="EMBL" id="EQB54904.1"/>
    </source>
</evidence>
<evidence type="ECO:0000313" key="4">
    <source>
        <dbReference type="Proteomes" id="UP000015530"/>
    </source>
</evidence>
<dbReference type="Proteomes" id="UP000015530">
    <property type="component" value="Unassembled WGS sequence"/>
</dbReference>
<comment type="caution">
    <text evidence="3">The sequence shown here is derived from an EMBL/GenBank/DDBJ whole genome shotgun (WGS) entry which is preliminary data.</text>
</comment>
<dbReference type="AlphaFoldDB" id="T0KS13"/>